<dbReference type="InterPro" id="IPR000639">
    <property type="entry name" value="Epox_hydrolase-like"/>
</dbReference>
<keyword evidence="3" id="KW-1185">Reference proteome</keyword>
<dbReference type="eggNOG" id="COG2267">
    <property type="taxonomic scope" value="Bacteria"/>
</dbReference>
<gene>
    <name evidence="2" type="ORF">GORHZ_119_00280</name>
</gene>
<dbReference type="RefSeq" id="WP_006334065.1">
    <property type="nucleotide sequence ID" value="NZ_BAHC01000119.1"/>
</dbReference>
<dbReference type="PANTHER" id="PTHR43798:SF33">
    <property type="entry name" value="HYDROLASE, PUTATIVE (AFU_ORTHOLOGUE AFUA_2G14860)-RELATED"/>
    <property type="match status" value="1"/>
</dbReference>
<dbReference type="InterPro" id="IPR029058">
    <property type="entry name" value="AB_hydrolase_fold"/>
</dbReference>
<dbReference type="SUPFAM" id="SSF53474">
    <property type="entry name" value="alpha/beta-Hydrolases"/>
    <property type="match status" value="1"/>
</dbReference>
<dbReference type="STRING" id="1108045.GORHZ_119_00280"/>
<dbReference type="AlphaFoldDB" id="K6WAX2"/>
<dbReference type="Proteomes" id="UP000008363">
    <property type="component" value="Unassembled WGS sequence"/>
</dbReference>
<feature type="domain" description="AB hydrolase-1" evidence="1">
    <location>
        <begin position="31"/>
        <end position="284"/>
    </location>
</feature>
<sequence>MRAGREPPGRIVEVDGLRLHVVEDGAGPPLVLLAALGSNWFDLDPLVARLRGSWRVIRYDRPGYGFSERPGQAFIPTLDAEVERIRAVIDELGVAERVTVAAHSMASLYAEAFARRYPDRIAGVVMLDGSYVMLPWRIVPTTLRVANANRLIAAAEALTGRLGVRRWGGGSFRTRVLPGPPEGFDDDQRRWAATLFGQPSMMLATLVENAAFPAMNADLRALRAAYPMPSAPCVVVAAVSGPRLWRGFWLWKQSRYAQMLGARLEVVAPARHFLVLDRPDAVARVIDELHPPLRPHAATDH</sequence>
<proteinExistence type="predicted"/>
<dbReference type="InterPro" id="IPR000073">
    <property type="entry name" value="AB_hydrolase_1"/>
</dbReference>
<evidence type="ECO:0000313" key="2">
    <source>
        <dbReference type="EMBL" id="GAB90901.1"/>
    </source>
</evidence>
<protein>
    <submittedName>
        <fullName evidence="2">Putative hydrolase</fullName>
    </submittedName>
</protein>
<dbReference type="GO" id="GO:0016787">
    <property type="term" value="F:hydrolase activity"/>
    <property type="evidence" value="ECO:0007669"/>
    <property type="project" value="UniProtKB-KW"/>
</dbReference>
<evidence type="ECO:0000259" key="1">
    <source>
        <dbReference type="Pfam" id="PF12697"/>
    </source>
</evidence>
<dbReference type="PRINTS" id="PR00412">
    <property type="entry name" value="EPOXHYDRLASE"/>
</dbReference>
<accession>K6WAX2</accession>
<dbReference type="InterPro" id="IPR050266">
    <property type="entry name" value="AB_hydrolase_sf"/>
</dbReference>
<dbReference type="Gene3D" id="3.40.50.1820">
    <property type="entry name" value="alpha/beta hydrolase"/>
    <property type="match status" value="1"/>
</dbReference>
<dbReference type="PANTHER" id="PTHR43798">
    <property type="entry name" value="MONOACYLGLYCEROL LIPASE"/>
    <property type="match status" value="1"/>
</dbReference>
<dbReference type="Pfam" id="PF12697">
    <property type="entry name" value="Abhydrolase_6"/>
    <property type="match status" value="1"/>
</dbReference>
<dbReference type="EMBL" id="BAHC01000119">
    <property type="protein sequence ID" value="GAB90901.1"/>
    <property type="molecule type" value="Genomic_DNA"/>
</dbReference>
<reference evidence="2 3" key="1">
    <citation type="submission" date="2012-08" db="EMBL/GenBank/DDBJ databases">
        <title>Whole genome shotgun sequence of Gordonia rhizosphera NBRC 16068.</title>
        <authorList>
            <person name="Takarada H."/>
            <person name="Isaki S."/>
            <person name="Hosoyama A."/>
            <person name="Tsuchikane K."/>
            <person name="Katsumata H."/>
            <person name="Baba S."/>
            <person name="Ohji S."/>
            <person name="Yamazaki S."/>
            <person name="Fujita N."/>
        </authorList>
    </citation>
    <scope>NUCLEOTIDE SEQUENCE [LARGE SCALE GENOMIC DNA]</scope>
    <source>
        <strain evidence="2 3">NBRC 16068</strain>
    </source>
</reference>
<name>K6WAX2_9ACTN</name>
<dbReference type="GO" id="GO:0016020">
    <property type="term" value="C:membrane"/>
    <property type="evidence" value="ECO:0007669"/>
    <property type="project" value="TreeGrafter"/>
</dbReference>
<keyword evidence="2" id="KW-0378">Hydrolase</keyword>
<organism evidence="2 3">
    <name type="scientific">Gordonia rhizosphera NBRC 16068</name>
    <dbReference type="NCBI Taxonomy" id="1108045"/>
    <lineage>
        <taxon>Bacteria</taxon>
        <taxon>Bacillati</taxon>
        <taxon>Actinomycetota</taxon>
        <taxon>Actinomycetes</taxon>
        <taxon>Mycobacteriales</taxon>
        <taxon>Gordoniaceae</taxon>
        <taxon>Gordonia</taxon>
    </lineage>
</organism>
<evidence type="ECO:0000313" key="3">
    <source>
        <dbReference type="Proteomes" id="UP000008363"/>
    </source>
</evidence>
<comment type="caution">
    <text evidence="2">The sequence shown here is derived from an EMBL/GenBank/DDBJ whole genome shotgun (WGS) entry which is preliminary data.</text>
</comment>